<evidence type="ECO:0000313" key="1">
    <source>
        <dbReference type="EMBL" id="QBE65143.1"/>
    </source>
</evidence>
<name>A0A4V0Z3Z3_9BURK</name>
<sequence length="226" mass="24097">MPKSPGTHGIDHLDLVPSATIAPFVVSITPAGGYGPLQGDVEHVLKFEVRFRGTECRDKEQVATGTLDVVADGRIVAAKKVQITIPACRPRTVRYSVKFVCGTQPEACGCSPVQPGRYATQVSIHNYSQLEITVRKRFIPVVLAGAPVGREPRFGTSRAEDGIELPPHTATMDDCCRIGELLFGAPVDALTIGILEITATRDVAVTAIYTTGTTGIDVVPVHGRPV</sequence>
<dbReference type="KEGG" id="plue:EWM63_20860"/>
<dbReference type="OrthoDB" id="9808778at2"/>
<organism evidence="1 2">
    <name type="scientific">Pseudoduganella lutea</name>
    <dbReference type="NCBI Taxonomy" id="321985"/>
    <lineage>
        <taxon>Bacteria</taxon>
        <taxon>Pseudomonadati</taxon>
        <taxon>Pseudomonadota</taxon>
        <taxon>Betaproteobacteria</taxon>
        <taxon>Burkholderiales</taxon>
        <taxon>Oxalobacteraceae</taxon>
        <taxon>Telluria group</taxon>
        <taxon>Pseudoduganella</taxon>
    </lineage>
</organism>
<keyword evidence="2" id="KW-1185">Reference proteome</keyword>
<dbReference type="AlphaFoldDB" id="A0A4V0Z3Z3"/>
<evidence type="ECO:0000313" key="2">
    <source>
        <dbReference type="Proteomes" id="UP000290637"/>
    </source>
</evidence>
<proteinExistence type="predicted"/>
<dbReference type="EMBL" id="CP035913">
    <property type="protein sequence ID" value="QBE65143.1"/>
    <property type="molecule type" value="Genomic_DNA"/>
</dbReference>
<protein>
    <submittedName>
        <fullName evidence="1">Uncharacterized protein</fullName>
    </submittedName>
</protein>
<reference evidence="1 2" key="1">
    <citation type="submission" date="2019-02" db="EMBL/GenBank/DDBJ databases">
        <title>Draft Genome Sequences of Six Type Strains of the Genus Massilia.</title>
        <authorList>
            <person name="Miess H."/>
            <person name="Frediansyhah A."/>
            <person name="Gross H."/>
        </authorList>
    </citation>
    <scope>NUCLEOTIDE SEQUENCE [LARGE SCALE GENOMIC DNA]</scope>
    <source>
        <strain evidence="1 2">DSM 17473</strain>
    </source>
</reference>
<accession>A0A4V0Z3Z3</accession>
<gene>
    <name evidence="1" type="ORF">EWM63_20860</name>
</gene>
<dbReference type="Proteomes" id="UP000290637">
    <property type="component" value="Chromosome"/>
</dbReference>